<feature type="compositionally biased region" description="Pro residues" evidence="13">
    <location>
        <begin position="3524"/>
        <end position="3668"/>
    </location>
</feature>
<evidence type="ECO:0000313" key="16">
    <source>
        <dbReference type="EMBL" id="PNW72095.1"/>
    </source>
</evidence>
<feature type="region of interest" description="Disordered" evidence="13">
    <location>
        <begin position="4271"/>
        <end position="4325"/>
    </location>
</feature>
<feature type="compositionally biased region" description="Pro residues" evidence="13">
    <location>
        <begin position="5052"/>
        <end position="5096"/>
    </location>
</feature>
<comment type="subcellular location">
    <subcellularLocation>
        <location evidence="2">Cell membrane</location>
    </subcellularLocation>
    <subcellularLocation>
        <location evidence="3">Cytoplasm</location>
        <location evidence="3">Cytoskeleton</location>
        <location evidence="3">Cilium axoneme</location>
    </subcellularLocation>
    <subcellularLocation>
        <location evidence="12">Endomembrane system</location>
        <topology evidence="12">Single-pass membrane protein</topology>
    </subcellularLocation>
    <subcellularLocation>
        <location evidence="1">Membrane</location>
        <topology evidence="1">Multi-pass membrane protein</topology>
    </subcellularLocation>
</comment>
<dbReference type="SUPFAM" id="SSF52047">
    <property type="entry name" value="RNI-like"/>
    <property type="match status" value="2"/>
</dbReference>
<feature type="compositionally biased region" description="Gly residues" evidence="13">
    <location>
        <begin position="7265"/>
        <end position="7274"/>
    </location>
</feature>
<dbReference type="Gene3D" id="2.80.10.50">
    <property type="match status" value="2"/>
</dbReference>
<evidence type="ECO:0000256" key="3">
    <source>
        <dbReference type="ARBA" id="ARBA00004430"/>
    </source>
</evidence>
<feature type="compositionally biased region" description="Gly residues" evidence="13">
    <location>
        <begin position="7047"/>
        <end position="7057"/>
    </location>
</feature>
<feature type="region of interest" description="Disordered" evidence="13">
    <location>
        <begin position="4930"/>
        <end position="4951"/>
    </location>
</feature>
<dbReference type="CDD" id="cd00161">
    <property type="entry name" value="beta-trefoil_Ricin-like"/>
    <property type="match status" value="2"/>
</dbReference>
<feature type="compositionally biased region" description="Low complexity" evidence="13">
    <location>
        <begin position="4050"/>
        <end position="4066"/>
    </location>
</feature>
<protein>
    <recommendedName>
        <fullName evidence="15">Ricin B lectin domain-containing protein</fullName>
    </recommendedName>
</protein>
<dbReference type="InterPro" id="IPR032675">
    <property type="entry name" value="LRR_dom_sf"/>
</dbReference>
<evidence type="ECO:0000256" key="14">
    <source>
        <dbReference type="SAM" id="Phobius"/>
    </source>
</evidence>
<dbReference type="Pfam" id="PF00560">
    <property type="entry name" value="LRR_1"/>
    <property type="match status" value="3"/>
</dbReference>
<feature type="transmembrane region" description="Helical" evidence="14">
    <location>
        <begin position="6181"/>
        <end position="6210"/>
    </location>
</feature>
<accession>A0A2K3CUZ0</accession>
<evidence type="ECO:0000256" key="5">
    <source>
        <dbReference type="ARBA" id="ARBA00022692"/>
    </source>
</evidence>
<feature type="compositionally biased region" description="Gly residues" evidence="13">
    <location>
        <begin position="5205"/>
        <end position="5219"/>
    </location>
</feature>
<keyword evidence="6" id="KW-0732">Signal</keyword>
<name>A0A2K3CUZ0_CHLRE</name>
<feature type="region of interest" description="Disordered" evidence="13">
    <location>
        <begin position="4106"/>
        <end position="4138"/>
    </location>
</feature>
<organism evidence="16 17">
    <name type="scientific">Chlamydomonas reinhardtii</name>
    <name type="common">Chlamydomonas smithii</name>
    <dbReference type="NCBI Taxonomy" id="3055"/>
    <lineage>
        <taxon>Eukaryota</taxon>
        <taxon>Viridiplantae</taxon>
        <taxon>Chlorophyta</taxon>
        <taxon>core chlorophytes</taxon>
        <taxon>Chlorophyceae</taxon>
        <taxon>CS clade</taxon>
        <taxon>Chlamydomonadales</taxon>
        <taxon>Chlamydomonadaceae</taxon>
        <taxon>Chlamydomonas</taxon>
    </lineage>
</organism>
<dbReference type="Pfam" id="PF13855">
    <property type="entry name" value="LRR_8"/>
    <property type="match status" value="1"/>
</dbReference>
<dbReference type="SUPFAM" id="SSF50370">
    <property type="entry name" value="Ricin B-like lectins"/>
    <property type="match status" value="2"/>
</dbReference>
<feature type="region of interest" description="Disordered" evidence="13">
    <location>
        <begin position="5048"/>
        <end position="5180"/>
    </location>
</feature>
<feature type="compositionally biased region" description="Low complexity" evidence="13">
    <location>
        <begin position="6944"/>
        <end position="6987"/>
    </location>
</feature>
<feature type="domain" description="Ricin B lectin" evidence="15">
    <location>
        <begin position="2233"/>
        <end position="2408"/>
    </location>
</feature>
<feature type="region of interest" description="Disordered" evidence="13">
    <location>
        <begin position="5851"/>
        <end position="5876"/>
    </location>
</feature>
<dbReference type="InterPro" id="IPR000772">
    <property type="entry name" value="Ricin_B_lectin"/>
</dbReference>
<dbReference type="KEGG" id="cre:CHLRE_16g682550v5"/>
<keyword evidence="11" id="KW-0325">Glycoprotein</keyword>
<keyword evidence="7" id="KW-0677">Repeat</keyword>
<feature type="region of interest" description="Disordered" evidence="13">
    <location>
        <begin position="4969"/>
        <end position="4990"/>
    </location>
</feature>
<feature type="compositionally biased region" description="Low complexity" evidence="13">
    <location>
        <begin position="4931"/>
        <end position="4951"/>
    </location>
</feature>
<feature type="region of interest" description="Disordered" evidence="13">
    <location>
        <begin position="6481"/>
        <end position="6501"/>
    </location>
</feature>
<dbReference type="InParanoid" id="A0A2K3CUZ0"/>
<feature type="compositionally biased region" description="Low complexity" evidence="13">
    <location>
        <begin position="5139"/>
        <end position="5170"/>
    </location>
</feature>
<feature type="region of interest" description="Disordered" evidence="13">
    <location>
        <begin position="7136"/>
        <end position="7174"/>
    </location>
</feature>
<keyword evidence="9 14" id="KW-0472">Membrane</keyword>
<feature type="compositionally biased region" description="Low complexity" evidence="13">
    <location>
        <begin position="5586"/>
        <end position="5603"/>
    </location>
</feature>
<feature type="region of interest" description="Disordered" evidence="13">
    <location>
        <begin position="5195"/>
        <end position="5230"/>
    </location>
</feature>
<dbReference type="Pfam" id="PF08263">
    <property type="entry name" value="LRRNT_2"/>
    <property type="match status" value="3"/>
</dbReference>
<dbReference type="GO" id="GO:0005886">
    <property type="term" value="C:plasma membrane"/>
    <property type="evidence" value="ECO:0000318"/>
    <property type="project" value="GO_Central"/>
</dbReference>
<dbReference type="Proteomes" id="UP000006906">
    <property type="component" value="Chromosome 16"/>
</dbReference>
<dbReference type="SUPFAM" id="SSF52058">
    <property type="entry name" value="L domain-like"/>
    <property type="match status" value="5"/>
</dbReference>
<feature type="transmembrane region" description="Helical" evidence="14">
    <location>
        <begin position="6112"/>
        <end position="6135"/>
    </location>
</feature>
<gene>
    <name evidence="16" type="ORF">CHLRE_16g682550v5</name>
</gene>
<feature type="region of interest" description="Disordered" evidence="13">
    <location>
        <begin position="7261"/>
        <end position="7305"/>
    </location>
</feature>
<feature type="region of interest" description="Disordered" evidence="13">
    <location>
        <begin position="4471"/>
        <end position="4504"/>
    </location>
</feature>
<feature type="region of interest" description="Disordered" evidence="13">
    <location>
        <begin position="7064"/>
        <end position="7110"/>
    </location>
</feature>
<feature type="compositionally biased region" description="Pro residues" evidence="13">
    <location>
        <begin position="74"/>
        <end position="84"/>
    </location>
</feature>
<dbReference type="GO" id="GO:0012505">
    <property type="term" value="C:endomembrane system"/>
    <property type="evidence" value="ECO:0007669"/>
    <property type="project" value="UniProtKB-SubCell"/>
</dbReference>
<feature type="compositionally biased region" description="Low complexity" evidence="13">
    <location>
        <begin position="4271"/>
        <end position="4316"/>
    </location>
</feature>
<dbReference type="Gramene" id="PNW72095">
    <property type="protein sequence ID" value="PNW72095"/>
    <property type="gene ID" value="CHLRE_16g682550v5"/>
</dbReference>
<feature type="transmembrane region" description="Helical" evidence="14">
    <location>
        <begin position="43"/>
        <end position="65"/>
    </location>
</feature>
<dbReference type="PaxDb" id="3055-EDP04555"/>
<feature type="region of interest" description="Disordered" evidence="13">
    <location>
        <begin position="74"/>
        <end position="171"/>
    </location>
</feature>
<keyword evidence="10" id="KW-0675">Receptor</keyword>
<dbReference type="OrthoDB" id="542249at2759"/>
<dbReference type="SMART" id="SM00369">
    <property type="entry name" value="LRR_TYP"/>
    <property type="match status" value="9"/>
</dbReference>
<feature type="region of interest" description="Disordered" evidence="13">
    <location>
        <begin position="4040"/>
        <end position="4079"/>
    </location>
</feature>
<feature type="region of interest" description="Disordered" evidence="13">
    <location>
        <begin position="6548"/>
        <end position="6567"/>
    </location>
</feature>
<dbReference type="GeneID" id="5717578"/>
<feature type="region of interest" description="Disordered" evidence="13">
    <location>
        <begin position="7038"/>
        <end position="7057"/>
    </location>
</feature>
<keyword evidence="5 14" id="KW-0812">Transmembrane</keyword>
<dbReference type="InterPro" id="IPR035992">
    <property type="entry name" value="Ricin_B-like_lectins"/>
</dbReference>
<keyword evidence="8 14" id="KW-1133">Transmembrane helix</keyword>
<dbReference type="PANTHER" id="PTHR27000">
    <property type="entry name" value="LEUCINE-RICH REPEAT RECEPTOR-LIKE PROTEIN KINASE FAMILY PROTEIN-RELATED"/>
    <property type="match status" value="1"/>
</dbReference>
<feature type="region of interest" description="Disordered" evidence="13">
    <location>
        <begin position="5586"/>
        <end position="5605"/>
    </location>
</feature>
<feature type="transmembrane region" description="Helical" evidence="14">
    <location>
        <begin position="5928"/>
        <end position="5950"/>
    </location>
</feature>
<dbReference type="InterPro" id="IPR003591">
    <property type="entry name" value="Leu-rich_rpt_typical-subtyp"/>
</dbReference>
<feature type="compositionally biased region" description="Low complexity" evidence="13">
    <location>
        <begin position="85"/>
        <end position="95"/>
    </location>
</feature>
<dbReference type="ExpressionAtlas" id="A0A2K3CUZ0">
    <property type="expression patterns" value="baseline and differential"/>
</dbReference>
<evidence type="ECO:0000313" key="17">
    <source>
        <dbReference type="Proteomes" id="UP000006906"/>
    </source>
</evidence>
<dbReference type="InterPro" id="IPR013122">
    <property type="entry name" value="PKD1_2_channel"/>
</dbReference>
<feature type="region of interest" description="Disordered" evidence="13">
    <location>
        <begin position="6882"/>
        <end position="6909"/>
    </location>
</feature>
<feature type="region of interest" description="Disordered" evidence="13">
    <location>
        <begin position="3524"/>
        <end position="3672"/>
    </location>
</feature>
<dbReference type="RefSeq" id="XP_042915983.1">
    <property type="nucleotide sequence ID" value="XM_043071466.1"/>
</dbReference>
<feature type="transmembrane region" description="Helical" evidence="14">
    <location>
        <begin position="6071"/>
        <end position="6091"/>
    </location>
</feature>
<evidence type="ECO:0000256" key="4">
    <source>
        <dbReference type="ARBA" id="ARBA00022614"/>
    </source>
</evidence>
<dbReference type="PANTHER" id="PTHR27000:SF642">
    <property type="entry name" value="INACTIVE LEUCINE-RICH REPEAT RECEPTOR KINASE XIAO-RELATED"/>
    <property type="match status" value="1"/>
</dbReference>
<feature type="compositionally biased region" description="Low complexity" evidence="13">
    <location>
        <begin position="5195"/>
        <end position="5204"/>
    </location>
</feature>
<keyword evidence="17" id="KW-1185">Reference proteome</keyword>
<dbReference type="Pfam" id="PF14200">
    <property type="entry name" value="RicinB_lectin_2"/>
    <property type="match status" value="1"/>
</dbReference>
<sequence length="7305" mass="743356">MHGQRRSAAVVTAAAVSWHQLARDPCRRRPRWRQRQASAVRRLAATPALVRLLLLLVPPLLLLWATPTLAQAPPAYPPSQPPSSAPSSPYPAAGSMPPPSPPSAPPGTPAVASSPPPGLPPLLPVSAPPSPAPTHPQTPPPPAPSPPAPSLPAPSSPPPAPLPPPAPPPVPTGPWAQLAALLDVQAAMAVPYTDWNNTQPCGPPVWSHVTCDGSGNVIGLVRQGPAAAGPAGCPPASLTALTGLQSLVWAVPPLNSTYTCDWPAIASLTALTRLEMHGLFSPAAASASLANLHSYATLTNLVDLDLSNTPIYEGLITTSASHAFSALVGLTRLALANTCFGRVDPLDWPTVSQLTNLKVLNLTNAMGRNWDGVAPHNASCGRISDLWIGLADHPSLEVLSFDNNGPRVDGAFPSVYFSSTKALAARLRRLYVHKNNMMNTIPATSIDTVSVPHLEALTLWGNPLLCGALPSGGATSLCLDYSGTKLGMSCTVAGQVLGFPVPGTDCTPVNATAALVGIDMPQDLPAVQAAAVALQVFRNGSSANAAALSSWGAGGNPCLWRGVQCDTNLQVAVLELAGLNLTGPVPAGGPLTSLRALSRLDLSRNNYTGTIPAANLASFTALTYLSLAGNQLGGTLPAGLTALPNLRILHLSHNSFAGSLPAVWFSGTNKLGNGTLLRVACGHCNLTGNLPAIDAGFALPSLQLPYNNFAGGIPAYNLTLNQELDFSHNQLTGPAPNFGANIQRLCLSGNMLTGPLPPLNNMQDVRLSTNNFSGPLWPSLNPGVFILDLSYNQLSGTLPAAWSTATNLSALYLQANALTGALPASWGDMQLVASPAVGTSTLAFHLKVLHLSGNQLSGPIPAEWASFSPWGPNAFGCLDLTGNTNLCGPVPEGMVCPRTAATSIGYDCANTTKPLGPSLCRNFPFCQAPAYSQAPADIYASIPPPADAAVNQALVSLQTGQIAPPGNVFATWRTSLDTCLWDGVYCGNNGSRVDGLSLPRRGFTWSSPGPYLTAIAGLKFLNLAHNKIAGTLPDWDPASPTAAGLADIDLTDNLMTGTVPSNWTALISLTSLRLASNALGGGGTPLPAALGSRLRALKVLDLSDNGWNTTLPDAWCYTGGAGGSMTSLESLKCNFCGLGGGGAGAPLPRLDYCTNLRQLQLIGNNIAGALTAASFPLPQLTALELGMNALTAITVNGSDLAAPAALPALQKLDLSYNNISGTLPCALGSWTNLRQLLLRSNNFSGALPAEPGGLVISNTCANCSRLTLKVVDLSYNNLEGPLPEGWWPMPSLTGLYLQHNRFSGPLPSIWGSNWPAYPGGASGGGPGLVSLQLSSNALTGSIPASWTRFLPNITLAVGVNGTNFTSGTGAGALQCLGLRYNRALCGARLSPMTWQDDCASVAGTLLDKNCSTLAPLPLPACPTLLLPGACDPLPPLYKDLPTPTPRQGLVEAAPRANAGPDVQPLQDLKANILASNNTFVSSTNTPLVSELFNSWDANMEPCSTHTCVPCRLGGGGPPCGMSYATWANMTGNSNAASSNATTCNYMYVSCEAGRVVGIHLNLNGDTEVASIAASPPLLGCVALPYSLSTMTPLKYLELGRVAMSGTMPPSYSSLTALVNLLLTNGPTASGGGTGDLSGPVPVEWGTGITLLENLMLHVATTSIAAWAHDWQIYGLPYLKSLSLRGEGDNSMQVADVFFIVRLASLTRLELSGRAVSGGLDQMAWLGTKSSLSVLRIKDCAVLGGSIPIEWQSANFTLTEMTLSGLPAVSGTLPAWLTQHMASGSVLKLDHCGFTGVLPAAWGMANATGSPPRAAYFKTLVLTGNHLSGVLPDTWADLVYRSTSISMCCQTPAVAGSGQELRGPIPTSWLAASTTFAPAPPSLTSLNLSGLNCLCGDVAGSWLTTTAGLALSLPATMGTSCDDVTCSGAGEGPMLMRLKSELQAATTAANASDWSLAAAAIFDSWSNVTGAPPPCIDAPCAVSLAGQTAGATDPNGSGLPLCVWRHLSCTADQRVSGIFLGWESLPGNSSNLTALPLPLPPALLLTSVPSYLSALTALTTLDLEALKVTSGTLPDGWSVMTGLKQLRLAGLGPGVTGPLPNAWGSMTVLERLSIRGGLGLTGTIPGSPWGVVPTLQSLRIEDAPGISGPVPNYYLQTAALTELRLLRVGAVALKTGWPATLSAEPNTGLTSVRISSVPGAVPPGCPADHAGAKAPDTGTWYCYGPLGGLVRLRTATGGTSVQALAPAPAGGSPPAAGTAVQQLVQNDTDVGQRWHIEPNGAFPFSTIREASSGLCLGVAAPGSGAYGGLDGPYMGASLELQVCGSNGTTGAVYDTQRWTFYRHPNPSLADGFILSPAVDPTKCAVVANGSISTGGAGLAVDGVGSAATGAGVFLTRCSSASPVDQAYLQPARVGFNPQPSDCMADTTYWCTAVPYQNSTLVDCDGDGLLDAVCTGTGTNTSGRGVRLSTRGCSTAAPDTGWPSAPNSLCQPLWGASSPPAGSPPAAPPPSSGSFRRPCPLPNYVIAAAYGNDGYSCLGPFASPVVILTSTGQDLALDVPYNYPQPGVAIWQYARGQALTIPDPAQLWIIEHAGNDTYTIRDNGGGFCLAAKDAATADGTVVELQICGSGYGSPAAPHQRWRLRATSAWIRYSTFYISPVHAPHQCLNIVNNSSTNQVPLQTLTCNASSQYFELQSPPQQTKDAPATQWSTLTGLLQGFSVAAKNLRELEISGQPWLGGGSSGGANGTAASGLGGLAGGGSQPLSALTVASGNGFAFPVLESLTLRGLGLTGTLPGPAWLSGAGAAGALTWLDLSGNSLTGNLPPGFNLMFNASTAGDDNVLLLGGNRLSGTLPGAWVTNGYAGAFNTLDLSDNQLTGLFPYEWASLIYSSRAVKLANNLLRGAISPRWQTYTSTYGPALALLDIRNNNCTCSAPVLNGTWIAARVAAGSLSVLTTGSFAADCLNTPCASPDEVQSALIDLKAAITNATGASEADVINTFDTWLPNVRPCGNATANGGTCVLCRRNQTCGAPANATSHYCGYRYITCAGGAVTGIYLSHNLTGDPPPSTVAGGDRFLIGAADGGYPASLAVLTALQDLVLDDVKPASAGSTFFQTSWSSLAALRRLSLNVDAGNALPPEWSALTSLRALRLYGGGGQAAALPTAWSTWTALTSFEMQSTPAGMAAYGNYWVFDGVTPLPAAWSAWTGLQVFRLDGTSGLTGDIPSAWGGAWTALKELSLSYNPGMVTSATSVAALLQPPGSPALQLVSLSLAYTPAGSDTLDHIPLAAMTTLTSLQLNGRGCSGTIPDAWAAAADVPNITATVTASNVTVGSGPKMTALSVLDLSGNLISATIPAWLNGLFPRNLPAGLAVLSLDTNQLTGTLPAEWATNGGQASFAELSVSDNFVTGVMPPEWAPLVWGTASLDLCCNHHVGGSWNGLQGPIPVEWASYGVIINGVNASSNVYMGSLLSKLDLSGNDCTCDAAVPAGSWLDVKLNASLLAYNYTGSFPGACTAVACAAYTYPPPPPSPDPPAPLPPSPEPPVPSPPSPGPPSPVPPSPAPPRPDPPSPAPPSPAPPSPLPPSPAPPLPPSPAPPSPAPPSPIPPSPAPWPPPPSPLPPSPTPPSPLPPSPAPPSPAPPIPPSPDPPSPMPPAPPPPVRLSPPPPPPASLPPALVFDPQFNPSVAFTAILPGLSASTYPGGATSLLANYRSIIARTASLPSVDYVVASLSSGSAGTAVARRRLMQQTATADPVSLTTLVWFPSNWASQPGLFPNQTALDAFVFNLRHLPAAALSAPTAFPAFNASSPLVSGLTSTVTTPSLLDSSDLANSGSDAATTVVAVVNVDLSGAGAEVAALTASSGFNLTALAAADITPPSISVKGDTVSLVPASVTTPYADPPATASDALDGLGRLGLITTYGLCRLPPAGLTGLVMASEEPGDLDLQASGLDCGGGGGGGGGGGDLLLPFVNVSAPNAPGEVWLTSWGVVNSRGIPAVPRYHVTLVTDPCAASNEVWCAAFGRCSVGRQCVAVNLGSSLASSGSLSSLGGGGSSTGSSSSAAGTGSSSSSSDEGDDGSSVDSGALSILAGGGSTTGQPILFTDAVADVSAGGSGRTVVSVPRDTSPPRIMLRGSGKPGVSPLGEPVMMEEVVYGSGDWTDPGASATDVNAYGVTVDVTDAIRRYGAAKVDTTSATPLDAPYGFAVLYTVEDVAGNAAVPAWRLIRVVCIMPETFCTTADGDRQCTVNGVCALGAQAASLFGSSSITASFSGGSASSATSSSTSSNATSSSSSSSGAGSSSASSSSASTGSSSASSSTGSDSAGDDGLPYEPAMVMGGPRLALRGPRYVEAAQYGTYDRCASSASFRGADCDAGVAAWDARDGRLDALVRVCGSAPLRPPTGASPVPILIACGISTAAPGAYNITYVVTNSRGVAGSTWRQLTVRAGCLPGEALCPDRVTCSVDLVCPSSLKLPGTAGANTTGNATADSSTDSSGSSTGTSASNSTGGSGFNTVLTTPTAAAASSSGVPANVPPNITLIVSEAAPVHVLIKRGIDYVFCNGAEPSADVPCEPGALAFDPDGLPGSSNLTGTVVACPPTACLTTRGCSQDDLLNYALQKVGLAGCNFRPLAPVGTVFLVDLWVWDAGKANASVVRYVEITDPCPSNGSDSARYEFCRDAQGRYFCSPLPCEQAVALRPPARDPPVLALLPEVAYIEYGTVPPYYLGPCTALLRPNTFNSSSQAGSASSINSGRGSGGSAVSCSAVAAARTVAADGTQALLDLTPSISVQPVSTCSAAADGTNVACATCTLEQLHVPGRCPPGAYSYMFWVTDGSNTVSLTRTVIVYHRSSVRGLVAPFPPTTNFSAALETAAAINTTVALLARAPASKVAALLIANTTAPYRSAVSYMTARLQGPLGVNASDVALRGAAVVPLPPVPAAGKSGAGNRTNSSSNASTTAGPASYVVQVDAEVFTFLPSPSGGSSSSSSGSQPQQGGVAQLLHEAELRAWRLYASALTSSADFLAQQLATALGLVGDGTSGSPSPSLLPRSAIAGLEAMPPAAPPPPEPPSLPPPSPPSPPSPAPPAPPSPHPQPPIPPVPPAPAVPAGAGGGSGRRRRLGQAARRSMHLDNDGTSGDVLPQSDKARTTPQQQPRRTPRPQQEGAAACPGGPACGSSSDAADELDDPITSGYADYDSIIRGGDDAATATATPPIGGGVDADGVVGHGSGESTEAGQGRPESLVVWGGWRLQSHPLIRGDHAALPPGGSRPALSAHVQVALEALVKELVEAEASGAEAKSGPLARWRRRLRTPVPPAATSMAQPAEDSARRHLQQQTAANFTSGANSAIAALLSSSVNMTNTSATAYTSAAVPAIGSVDVMLASLAAQAAVVAVQVSTLLGDTGLLSARLNSTGSGSDTNSSSSGGSVSTAAASGSAGALSAAGINATEDAYQQRASAAFATLLAKQTAASDATTNNADVVSALLDAQLAAAAVQSAALSDTAAQLSDLTAATEAAARRTAYDTVLMEQATGEWEYVWANCNATLLNEFQPQADLVWSFTLDRYGRAAANSAGAIGRRLRRQMRVVSTSAGTVAVTRQQQSAAASSNTSSSGSGRWQGYVPVATEEVVDVQVAGSPDAPQAPQRDRVLFPSQSLYMVGGVLLHATRRAIDELGRCTDVRAARFKQLNFECIRHTVGSSSAPLSAATRDRLFATELHPLHPYGVDPVFLPSSALYDSHLSDSTVQYYNTTAGSGEVSATGAPYAFYHRPLQGYADGFPVVLPVELSSTRMADLLRYLQDANYLDRYSSSLGVRLLLFSADLRAFGAAALTFKWAPDGSIGLRFRFSGLPALTYLRDGGQDGTSSSASSNASSNASSSSASSSGGGATDWQTVVTREALGLWILAGVFGVVVAVQAARAAASAFSRDLTLRQKWDRFGNLLIDLAVACLLLASAVVLAWYMAAHAATFSARQHYTLYDAIANARARWLLPPKADPATLLDGSSATTGASNITTGAGLGAGGGGASAAMDRATLKQVAAELNISEPLQAGDPGRYLLPDAAVAAGQMEALADVMGSAQELSDLWAAYGLIQAITLILLIGRLLSTLSFQGRLGLIVRTLYHAVPALGHLVLVMVVIEVAFGFFAHMVLGARQETMSTLSGSLYDTFSLIIGESELLSVDSILPPEQEFMWGEHFAASLVMVSQVLLMSMVLVNFFFAILGATFMKLKHSWGFRHGTSVTTDFANVLLPDAAAALARWSRKLTCGRLHYRERHTAPLTNRQLARLVRERALAGCDVRRSERMSLKAITWVLPMVKVADRGSGASGASSQGVAAAGSAAAAAAATTCRVVPTEVYIDKLTLEQMLLACAASAGQAGRASSPLPAADAGKNRTAALAEVPSARSVDEEHTQQLQQGRSPVGCGSWMRRGAWWRGKGASSGGGGEGVGTRVRAFLGSSRSHRALPAEVVLDDAARATEAARSAASVVEPPARWPALAAGPTAARERPGATAAAPPEERRWSNEVVAAVAAKRLMSHYGHRVHVWPDADPRRSLSSAVVASDAGIGLQHPQGQSGHKGGSGNGKALCSGNAAGGLGSWGGSGSSRPGSSSGSAHVLGAHVKSVEQQSGSGSSAAKQAAALAVPTAMTRGRQQSEPQLGLLTQQQQLGRLYAAMRDMASAIEKSQAGVYRWQLKTWRQMMAMAEENAAMISQRTGQPEPLPPMPPQPCVTALADAGGAATPALGDASRHNLAARAAGAAGSNRPLSAASTGSVAAAHPNAIGAVAAAPWSGVGRSAAGGAGSNLSGNSRVRRSTDLQASGPSVASVAGDSIRRGRSTTGEGAEGVSATNRALLQVAFGRGSVDATGSGGVARPESPQWAELTSSASMLGSSLTATVAAVMSTSGAATSEHAARHPHPHQPPGKRASSGMHMQVLGNLGAGRSTSAIVPLPSASDESLAAGADAPAGSRQPQSPPASAAAGGPRSPAAMIPAAAAPDDASPHARSASINAPAAGGMSPPTPSGMRRPSGLQRFDSVASTMDVTRTVSGSNISVHFNPSRRASLMSPGGWGPSITGGAGGGVASARQLLLPGGGGSGAASPSPSSQRALGGGPRRSSVLGDPEEDAAVSSAAAAMATARMAAAGQRPSRRSMEMLLAGAAGGGGGRGGRRGSALGEEAPLAKDGAECEDEEDDDGEWRAGMASLRAGGARNRSAASWSMPMPEGGLQGLASPVGSRANSFIATAIGGAATSSPAAAHVMPSLGAPSPAGHRSRGVMRKSRLHVAPGLGGGPSGNGGEEEPQAAGAEAMPPHGMMASNPAFDPVSPR</sequence>
<feature type="compositionally biased region" description="Acidic residues" evidence="13">
    <location>
        <begin position="7165"/>
        <end position="7174"/>
    </location>
</feature>
<proteinExistence type="predicted"/>
<evidence type="ECO:0000256" key="1">
    <source>
        <dbReference type="ARBA" id="ARBA00004141"/>
    </source>
</evidence>
<feature type="compositionally biased region" description="Low complexity" evidence="13">
    <location>
        <begin position="5852"/>
        <end position="5870"/>
    </location>
</feature>
<keyword evidence="4" id="KW-0433">Leucine-rich repeat</keyword>
<feature type="region of interest" description="Disordered" evidence="13">
    <location>
        <begin position="2491"/>
        <end position="2512"/>
    </location>
</feature>
<evidence type="ECO:0000256" key="7">
    <source>
        <dbReference type="ARBA" id="ARBA00022737"/>
    </source>
</evidence>
<feature type="region of interest" description="Disordered" evidence="13">
    <location>
        <begin position="6934"/>
        <end position="7009"/>
    </location>
</feature>
<evidence type="ECO:0000256" key="11">
    <source>
        <dbReference type="ARBA" id="ARBA00023180"/>
    </source>
</evidence>
<dbReference type="Gene3D" id="3.80.10.10">
    <property type="entry name" value="Ribonuclease Inhibitor"/>
    <property type="match status" value="13"/>
</dbReference>
<reference evidence="16 17" key="1">
    <citation type="journal article" date="2007" name="Science">
        <title>The Chlamydomonas genome reveals the evolution of key animal and plant functions.</title>
        <authorList>
            <person name="Merchant S.S."/>
            <person name="Prochnik S.E."/>
            <person name="Vallon O."/>
            <person name="Harris E.H."/>
            <person name="Karpowicz S.J."/>
            <person name="Witman G.B."/>
            <person name="Terry A."/>
            <person name="Salamov A."/>
            <person name="Fritz-Laylin L.K."/>
            <person name="Marechal-Drouard L."/>
            <person name="Marshall W.F."/>
            <person name="Qu L.H."/>
            <person name="Nelson D.R."/>
            <person name="Sanderfoot A.A."/>
            <person name="Spalding M.H."/>
            <person name="Kapitonov V.V."/>
            <person name="Ren Q."/>
            <person name="Ferris P."/>
            <person name="Lindquist E."/>
            <person name="Shapiro H."/>
            <person name="Lucas S.M."/>
            <person name="Grimwood J."/>
            <person name="Schmutz J."/>
            <person name="Cardol P."/>
            <person name="Cerutti H."/>
            <person name="Chanfreau G."/>
            <person name="Chen C.L."/>
            <person name="Cognat V."/>
            <person name="Croft M.T."/>
            <person name="Dent R."/>
            <person name="Dutcher S."/>
            <person name="Fernandez E."/>
            <person name="Fukuzawa H."/>
            <person name="Gonzalez-Ballester D."/>
            <person name="Gonzalez-Halphen D."/>
            <person name="Hallmann A."/>
            <person name="Hanikenne M."/>
            <person name="Hippler M."/>
            <person name="Inwood W."/>
            <person name="Jabbari K."/>
            <person name="Kalanon M."/>
            <person name="Kuras R."/>
            <person name="Lefebvre P.A."/>
            <person name="Lemaire S.D."/>
            <person name="Lobanov A.V."/>
            <person name="Lohr M."/>
            <person name="Manuell A."/>
            <person name="Meier I."/>
            <person name="Mets L."/>
            <person name="Mittag M."/>
            <person name="Mittelmeier T."/>
            <person name="Moroney J.V."/>
            <person name="Moseley J."/>
            <person name="Napoli C."/>
            <person name="Nedelcu A.M."/>
            <person name="Niyogi K."/>
            <person name="Novoselov S.V."/>
            <person name="Paulsen I.T."/>
            <person name="Pazour G."/>
            <person name="Purton S."/>
            <person name="Ral J.P."/>
            <person name="Riano-Pachon D.M."/>
            <person name="Riekhof W."/>
            <person name="Rymarquis L."/>
            <person name="Schroda M."/>
            <person name="Stern D."/>
            <person name="Umen J."/>
            <person name="Willows R."/>
            <person name="Wilson N."/>
            <person name="Zimmer S.L."/>
            <person name="Allmer J."/>
            <person name="Balk J."/>
            <person name="Bisova K."/>
            <person name="Chen C.J."/>
            <person name="Elias M."/>
            <person name="Gendler K."/>
            <person name="Hauser C."/>
            <person name="Lamb M.R."/>
            <person name="Ledford H."/>
            <person name="Long J.C."/>
            <person name="Minagawa J."/>
            <person name="Page M.D."/>
            <person name="Pan J."/>
            <person name="Pootakham W."/>
            <person name="Roje S."/>
            <person name="Rose A."/>
            <person name="Stahlberg E."/>
            <person name="Terauchi A.M."/>
            <person name="Yang P."/>
            <person name="Ball S."/>
            <person name="Bowler C."/>
            <person name="Dieckmann C.L."/>
            <person name="Gladyshev V.N."/>
            <person name="Green P."/>
            <person name="Jorgensen R."/>
            <person name="Mayfield S."/>
            <person name="Mueller-Roeber B."/>
            <person name="Rajamani S."/>
            <person name="Sayre R.T."/>
            <person name="Brokstein P."/>
            <person name="Dubchak I."/>
            <person name="Goodstein D."/>
            <person name="Hornick L."/>
            <person name="Huang Y.W."/>
            <person name="Jhaveri J."/>
            <person name="Luo Y."/>
            <person name="Martinez D."/>
            <person name="Ngau W.C."/>
            <person name="Otillar B."/>
            <person name="Poliakov A."/>
            <person name="Porter A."/>
            <person name="Szajkowski L."/>
            <person name="Werner G."/>
            <person name="Zhou K."/>
            <person name="Grigoriev I.V."/>
            <person name="Rokhsar D.S."/>
            <person name="Grossman A.R."/>
        </authorList>
    </citation>
    <scope>NUCLEOTIDE SEQUENCE [LARGE SCALE GENOMIC DNA]</scope>
    <source>
        <strain evidence="17">CC-503</strain>
    </source>
</reference>
<evidence type="ECO:0000256" key="12">
    <source>
        <dbReference type="ARBA" id="ARBA00037847"/>
    </source>
</evidence>
<dbReference type="InterPro" id="IPR001611">
    <property type="entry name" value="Leu-rich_rpt"/>
</dbReference>
<dbReference type="GO" id="GO:0005930">
    <property type="term" value="C:axoneme"/>
    <property type="evidence" value="ECO:0007669"/>
    <property type="project" value="UniProtKB-SubCell"/>
</dbReference>
<evidence type="ECO:0000256" key="13">
    <source>
        <dbReference type="SAM" id="MobiDB-lite"/>
    </source>
</evidence>
<feature type="compositionally biased region" description="Pro residues" evidence="13">
    <location>
        <begin position="2499"/>
        <end position="2509"/>
    </location>
</feature>
<evidence type="ECO:0000256" key="9">
    <source>
        <dbReference type="ARBA" id="ARBA00023136"/>
    </source>
</evidence>
<evidence type="ECO:0000256" key="8">
    <source>
        <dbReference type="ARBA" id="ARBA00022989"/>
    </source>
</evidence>
<dbReference type="PROSITE" id="PS50231">
    <property type="entry name" value="RICIN_B_LECTIN"/>
    <property type="match status" value="2"/>
</dbReference>
<evidence type="ECO:0000256" key="6">
    <source>
        <dbReference type="ARBA" id="ARBA00022729"/>
    </source>
</evidence>
<dbReference type="Pfam" id="PF08016">
    <property type="entry name" value="PKD_channel"/>
    <property type="match status" value="1"/>
</dbReference>
<dbReference type="SMART" id="SM00458">
    <property type="entry name" value="RICIN"/>
    <property type="match status" value="2"/>
</dbReference>
<feature type="region of interest" description="Disordered" evidence="13">
    <location>
        <begin position="6776"/>
        <end position="6826"/>
    </location>
</feature>
<feature type="compositionally biased region" description="Pro residues" evidence="13">
    <location>
        <begin position="96"/>
        <end position="171"/>
    </location>
</feature>
<evidence type="ECO:0000256" key="10">
    <source>
        <dbReference type="ARBA" id="ARBA00023170"/>
    </source>
</evidence>
<dbReference type="STRING" id="3055.A0A2K3CUZ0"/>
<feature type="domain" description="Ricin B lectin" evidence="15">
    <location>
        <begin position="2541"/>
        <end position="2693"/>
    </location>
</feature>
<evidence type="ECO:0000256" key="2">
    <source>
        <dbReference type="ARBA" id="ARBA00004236"/>
    </source>
</evidence>
<feature type="transmembrane region" description="Helical" evidence="14">
    <location>
        <begin position="5887"/>
        <end position="5908"/>
    </location>
</feature>
<feature type="compositionally biased region" description="Low complexity" evidence="13">
    <location>
        <begin position="4969"/>
        <end position="4988"/>
    </location>
</feature>
<evidence type="ECO:0000259" key="15">
    <source>
        <dbReference type="SMART" id="SM00458"/>
    </source>
</evidence>
<dbReference type="InterPro" id="IPR013210">
    <property type="entry name" value="LRR_N_plant-typ"/>
</dbReference>
<dbReference type="EMBL" id="CM008977">
    <property type="protein sequence ID" value="PNW72095.1"/>
    <property type="molecule type" value="Genomic_DNA"/>
</dbReference>